<keyword evidence="3" id="KW-1185">Reference proteome</keyword>
<protein>
    <submittedName>
        <fullName evidence="2">Uncharacterized protein</fullName>
    </submittedName>
</protein>
<sequence length="269" mass="30501">MIDDADALADDADAWDDEDDDDTDELVDDEDDIDDEEDAGWRDFSSSWEMEESDDDVDPPADEDEEEATTRKQIEVMDRALEDLRRARELEFPPSLPSSHPPRPGMAYRPTGYASIRKDLEKKVEDLEEKVAKASTRKTRIVHDPSTGGARTVIEPDKRDDGKKEDAPAPAALEMPKLPKKHQWLVKKELDSYDAKPIVSVTIVKKPFFKKPMKVKRDIIPVEGKSPKMLGEEIVKVAKKMSDREFPANNPLDVEKIKGVDNIEGIEFR</sequence>
<feature type="compositionally biased region" description="Acidic residues" evidence="1">
    <location>
        <begin position="1"/>
        <end position="38"/>
    </location>
</feature>
<feature type="region of interest" description="Disordered" evidence="1">
    <location>
        <begin position="131"/>
        <end position="176"/>
    </location>
</feature>
<dbReference type="GeneID" id="77924752"/>
<dbReference type="KEGG" id="vg:77924752"/>
<dbReference type="Proteomes" id="UP000319596">
    <property type="component" value="Segment"/>
</dbReference>
<evidence type="ECO:0000313" key="2">
    <source>
        <dbReference type="EMBL" id="QDK02708.1"/>
    </source>
</evidence>
<gene>
    <name evidence="2" type="primary">192</name>
    <name evidence="2" type="ORF">SEA_PHENDRIX_192</name>
</gene>
<evidence type="ECO:0000313" key="3">
    <source>
        <dbReference type="Proteomes" id="UP000319596"/>
    </source>
</evidence>
<organism evidence="2 3">
    <name type="scientific">Gordonia phage Phendrix</name>
    <dbReference type="NCBI Taxonomy" id="2593335"/>
    <lineage>
        <taxon>Viruses</taxon>
        <taxon>Duplodnaviria</taxon>
        <taxon>Heunggongvirae</taxon>
        <taxon>Uroviricota</taxon>
        <taxon>Caudoviricetes</taxon>
        <taxon>Godonkavirus</taxon>
        <taxon>Godonkavirus phendrix</taxon>
    </lineage>
</organism>
<dbReference type="EMBL" id="MN096369">
    <property type="protein sequence ID" value="QDK02708.1"/>
    <property type="molecule type" value="Genomic_DNA"/>
</dbReference>
<name>A0A514U186_9CAUD</name>
<accession>A0A514U186</accession>
<evidence type="ECO:0000256" key="1">
    <source>
        <dbReference type="SAM" id="MobiDB-lite"/>
    </source>
</evidence>
<feature type="compositionally biased region" description="Basic and acidic residues" evidence="1">
    <location>
        <begin position="154"/>
        <end position="167"/>
    </location>
</feature>
<feature type="compositionally biased region" description="Pro residues" evidence="1">
    <location>
        <begin position="94"/>
        <end position="104"/>
    </location>
</feature>
<dbReference type="RefSeq" id="YP_010649206.1">
    <property type="nucleotide sequence ID" value="NC_070764.1"/>
</dbReference>
<feature type="compositionally biased region" description="Acidic residues" evidence="1">
    <location>
        <begin position="49"/>
        <end position="67"/>
    </location>
</feature>
<reference evidence="2 3" key="1">
    <citation type="submission" date="2019-06" db="EMBL/GenBank/DDBJ databases">
        <authorList>
            <person name="Burns M.A."/>
            <person name="Hill G.C."/>
            <person name="Wesley B.E."/>
            <person name="Womack T.V."/>
            <person name="Krukonis G.P."/>
            <person name="Delesalle V.A."/>
            <person name="Garlena R.A."/>
            <person name="Russell D.A."/>
            <person name="Pope W.H."/>
            <person name="Jacobs-Sera D."/>
            <person name="Hatfull G.F."/>
        </authorList>
    </citation>
    <scope>NUCLEOTIDE SEQUENCE [LARGE SCALE GENOMIC DNA]</scope>
</reference>
<feature type="compositionally biased region" description="Basic and acidic residues" evidence="1">
    <location>
        <begin position="68"/>
        <end position="91"/>
    </location>
</feature>
<feature type="region of interest" description="Disordered" evidence="1">
    <location>
        <begin position="1"/>
        <end position="114"/>
    </location>
</feature>
<proteinExistence type="predicted"/>